<organism evidence="3 4">
    <name type="scientific">Flavobacterium hydrophilum</name>
    <dbReference type="NCBI Taxonomy" id="2211445"/>
    <lineage>
        <taxon>Bacteria</taxon>
        <taxon>Pseudomonadati</taxon>
        <taxon>Bacteroidota</taxon>
        <taxon>Flavobacteriia</taxon>
        <taxon>Flavobacteriales</taxon>
        <taxon>Flavobacteriaceae</taxon>
        <taxon>Flavobacterium</taxon>
    </lineage>
</organism>
<name>A0A2V4C5M7_9FLAO</name>
<dbReference type="RefSeq" id="WP_110346908.1">
    <property type="nucleotide sequence ID" value="NZ_QJHL01000002.1"/>
</dbReference>
<evidence type="ECO:0008006" key="5">
    <source>
        <dbReference type="Google" id="ProtNLM"/>
    </source>
</evidence>
<dbReference type="Proteomes" id="UP000247681">
    <property type="component" value="Unassembled WGS sequence"/>
</dbReference>
<comment type="caution">
    <text evidence="3">The sequence shown here is derived from an EMBL/GenBank/DDBJ whole genome shotgun (WGS) entry which is preliminary data.</text>
</comment>
<feature type="compositionally biased region" description="Polar residues" evidence="1">
    <location>
        <begin position="65"/>
        <end position="74"/>
    </location>
</feature>
<protein>
    <recommendedName>
        <fullName evidence="5">TonB C-terminal domain-containing protein</fullName>
    </recommendedName>
</protein>
<sequence>MERKQTTIREKQNKIMLKHYSKIFLQALFIIIGTTLFSCTDKESNKKQNNEIEIADSEKDEINKSKQAPHSSQLSEEDNQEHAEKNIEINNEEVISLPPKANQIKSAKPEEIITNPEKDKKNSTSKKETLNKPEVPLNKNAEFPGGIDQFHSFFMKEYKKPEGVSYWKLNFTLAFAVEKNGTVSFLECSPAVEESLEKEITRVLSLCPKWQPGESNGKKIKMQYSVPILLK</sequence>
<proteinExistence type="predicted"/>
<dbReference type="AlphaFoldDB" id="A0A2V4C5M7"/>
<evidence type="ECO:0000256" key="1">
    <source>
        <dbReference type="SAM" id="MobiDB-lite"/>
    </source>
</evidence>
<feature type="region of interest" description="Disordered" evidence="1">
    <location>
        <begin position="41"/>
        <end position="140"/>
    </location>
</feature>
<dbReference type="EMBL" id="QJHL01000002">
    <property type="protein sequence ID" value="PXY45413.1"/>
    <property type="molecule type" value="Genomic_DNA"/>
</dbReference>
<gene>
    <name evidence="3" type="ORF">DMB68_12075</name>
</gene>
<dbReference type="OrthoDB" id="1095452at2"/>
<evidence type="ECO:0000256" key="2">
    <source>
        <dbReference type="SAM" id="Phobius"/>
    </source>
</evidence>
<keyword evidence="2" id="KW-0812">Transmembrane</keyword>
<feature type="compositionally biased region" description="Basic and acidic residues" evidence="1">
    <location>
        <begin position="107"/>
        <end position="131"/>
    </location>
</feature>
<feature type="compositionally biased region" description="Basic and acidic residues" evidence="1">
    <location>
        <begin position="41"/>
        <end position="64"/>
    </location>
</feature>
<reference evidence="3 4" key="1">
    <citation type="submission" date="2018-05" db="EMBL/GenBank/DDBJ databases">
        <title>Flavobacterium sp. strain IMCC34758, incomplete genome.</title>
        <authorList>
            <person name="Joung Y."/>
        </authorList>
    </citation>
    <scope>NUCLEOTIDE SEQUENCE [LARGE SCALE GENOMIC DNA]</scope>
    <source>
        <strain evidence="3 4">IMCC34758</strain>
    </source>
</reference>
<keyword evidence="2" id="KW-1133">Transmembrane helix</keyword>
<keyword evidence="4" id="KW-1185">Reference proteome</keyword>
<dbReference type="Gene3D" id="3.30.1150.10">
    <property type="match status" value="1"/>
</dbReference>
<evidence type="ECO:0000313" key="4">
    <source>
        <dbReference type="Proteomes" id="UP000247681"/>
    </source>
</evidence>
<feature type="transmembrane region" description="Helical" evidence="2">
    <location>
        <begin position="20"/>
        <end position="38"/>
    </location>
</feature>
<evidence type="ECO:0000313" key="3">
    <source>
        <dbReference type="EMBL" id="PXY45413.1"/>
    </source>
</evidence>
<accession>A0A2V4C5M7</accession>
<keyword evidence="2" id="KW-0472">Membrane</keyword>